<protein>
    <recommendedName>
        <fullName evidence="1">Stage 0 sporulation protein A homolog</fullName>
    </recommendedName>
</protein>
<sequence length="234" mass="26553">MSRKKILAVDDEEHILDLIEYNLLAGGYDVLKAETGEDALEIIKAERPDMVLLDYMLPGIDGIEVLKAIRTDSKYKKLPVIMLTAKSDEFSKVIGLELGADDYLTKPFGVHELVARIKAVLRRTEGTEDIPEAGNEEKITIDRIMINRTTRVVTVGGNNVELSMKEFDLLYLLAKNRGVVFSRDMLLEKIWGYDYSGETRTVDVHIRNLRKKIEEDDTNPVYIKTVRGVGYKFA</sequence>
<dbReference type="STRING" id="1619234.SAMN05421730_100515"/>
<comment type="function">
    <text evidence="7">May play the central regulatory role in sporulation. It may be an element of the effector pathway responsible for the activation of sporulation genes in response to nutritional stress. Spo0A may act in concert with spo0H (a sigma factor) to control the expression of some genes that are critical to the sporulation process.</text>
</comment>
<dbReference type="AlphaFoldDB" id="A0A1D3TRY2"/>
<evidence type="ECO:0000256" key="8">
    <source>
        <dbReference type="PROSITE-ProRule" id="PRU00169"/>
    </source>
</evidence>
<keyword evidence="5 9" id="KW-0238">DNA-binding</keyword>
<evidence type="ECO:0000259" key="11">
    <source>
        <dbReference type="PROSITE" id="PS51755"/>
    </source>
</evidence>
<dbReference type="SMART" id="SM00448">
    <property type="entry name" value="REC"/>
    <property type="match status" value="1"/>
</dbReference>
<dbReference type="RefSeq" id="WP_091231751.1">
    <property type="nucleotide sequence ID" value="NZ_FMKA01000005.1"/>
</dbReference>
<evidence type="ECO:0000256" key="9">
    <source>
        <dbReference type="PROSITE-ProRule" id="PRU01091"/>
    </source>
</evidence>
<reference evidence="12 13" key="1">
    <citation type="submission" date="2016-09" db="EMBL/GenBank/DDBJ databases">
        <authorList>
            <person name="Capua I."/>
            <person name="De Benedictis P."/>
            <person name="Joannis T."/>
            <person name="Lombin L.H."/>
            <person name="Cattoli G."/>
        </authorList>
    </citation>
    <scope>NUCLEOTIDE SEQUENCE [LARGE SCALE GENOMIC DNA]</scope>
    <source>
        <strain evidence="12 13">GluBS11</strain>
    </source>
</reference>
<dbReference type="SUPFAM" id="SSF52172">
    <property type="entry name" value="CheY-like"/>
    <property type="match status" value="1"/>
</dbReference>
<dbReference type="Pfam" id="PF00072">
    <property type="entry name" value="Response_reg"/>
    <property type="match status" value="1"/>
</dbReference>
<dbReference type="OrthoDB" id="9802426at2"/>
<dbReference type="InterPro" id="IPR001789">
    <property type="entry name" value="Sig_transdc_resp-reg_receiver"/>
</dbReference>
<evidence type="ECO:0000256" key="4">
    <source>
        <dbReference type="ARBA" id="ARBA00023015"/>
    </source>
</evidence>
<dbReference type="Gene3D" id="3.40.50.2300">
    <property type="match status" value="1"/>
</dbReference>
<dbReference type="SUPFAM" id="SSF46894">
    <property type="entry name" value="C-terminal effector domain of the bipartite response regulators"/>
    <property type="match status" value="1"/>
</dbReference>
<evidence type="ECO:0000256" key="5">
    <source>
        <dbReference type="ARBA" id="ARBA00023125"/>
    </source>
</evidence>
<dbReference type="InterPro" id="IPR016032">
    <property type="entry name" value="Sig_transdc_resp-reg_C-effctor"/>
</dbReference>
<dbReference type="SMART" id="SM00862">
    <property type="entry name" value="Trans_reg_C"/>
    <property type="match status" value="1"/>
</dbReference>
<dbReference type="InterPro" id="IPR001867">
    <property type="entry name" value="OmpR/PhoB-type_DNA-bd"/>
</dbReference>
<feature type="DNA-binding region" description="OmpR/PhoB-type" evidence="9">
    <location>
        <begin position="136"/>
        <end position="234"/>
    </location>
</feature>
<accession>A0A1D3TRY2</accession>
<dbReference type="Pfam" id="PF00486">
    <property type="entry name" value="Trans_reg_C"/>
    <property type="match status" value="1"/>
</dbReference>
<dbReference type="FunFam" id="3.40.50.2300:FF:000001">
    <property type="entry name" value="DNA-binding response regulator PhoB"/>
    <property type="match status" value="1"/>
</dbReference>
<dbReference type="PROSITE" id="PS50110">
    <property type="entry name" value="RESPONSE_REGULATORY"/>
    <property type="match status" value="1"/>
</dbReference>
<dbReference type="InterPro" id="IPR011006">
    <property type="entry name" value="CheY-like_superfamily"/>
</dbReference>
<keyword evidence="6" id="KW-0804">Transcription</keyword>
<evidence type="ECO:0000256" key="3">
    <source>
        <dbReference type="ARBA" id="ARBA00023012"/>
    </source>
</evidence>
<keyword evidence="2 8" id="KW-0597">Phosphoprotein</keyword>
<dbReference type="PANTHER" id="PTHR48111">
    <property type="entry name" value="REGULATOR OF RPOS"/>
    <property type="match status" value="1"/>
</dbReference>
<dbReference type="EMBL" id="FMKA01000005">
    <property type="protein sequence ID" value="SCP96482.1"/>
    <property type="molecule type" value="Genomic_DNA"/>
</dbReference>
<dbReference type="GO" id="GO:0000156">
    <property type="term" value="F:phosphorelay response regulator activity"/>
    <property type="evidence" value="ECO:0007669"/>
    <property type="project" value="TreeGrafter"/>
</dbReference>
<evidence type="ECO:0000256" key="7">
    <source>
        <dbReference type="ARBA" id="ARBA00024867"/>
    </source>
</evidence>
<organism evidence="12 13">
    <name type="scientific">Anaerobium acetethylicum</name>
    <dbReference type="NCBI Taxonomy" id="1619234"/>
    <lineage>
        <taxon>Bacteria</taxon>
        <taxon>Bacillati</taxon>
        <taxon>Bacillota</taxon>
        <taxon>Clostridia</taxon>
        <taxon>Lachnospirales</taxon>
        <taxon>Lachnospiraceae</taxon>
        <taxon>Anaerobium</taxon>
    </lineage>
</organism>
<gene>
    <name evidence="12" type="ORF">SAMN05421730_100515</name>
</gene>
<dbReference type="Gene3D" id="6.10.250.690">
    <property type="match status" value="1"/>
</dbReference>
<feature type="domain" description="Response regulatory" evidence="10">
    <location>
        <begin position="5"/>
        <end position="121"/>
    </location>
</feature>
<dbReference type="GO" id="GO:0032993">
    <property type="term" value="C:protein-DNA complex"/>
    <property type="evidence" value="ECO:0007669"/>
    <property type="project" value="TreeGrafter"/>
</dbReference>
<dbReference type="GO" id="GO:0005829">
    <property type="term" value="C:cytosol"/>
    <property type="evidence" value="ECO:0007669"/>
    <property type="project" value="TreeGrafter"/>
</dbReference>
<dbReference type="InterPro" id="IPR036388">
    <property type="entry name" value="WH-like_DNA-bd_sf"/>
</dbReference>
<dbReference type="CDD" id="cd00383">
    <property type="entry name" value="trans_reg_C"/>
    <property type="match status" value="1"/>
</dbReference>
<evidence type="ECO:0000256" key="2">
    <source>
        <dbReference type="ARBA" id="ARBA00022553"/>
    </source>
</evidence>
<dbReference type="PANTHER" id="PTHR48111:SF73">
    <property type="entry name" value="ALKALINE PHOSPHATASE SYNTHESIS TRANSCRIPTIONAL REGULATORY PROTEIN PHOP"/>
    <property type="match status" value="1"/>
</dbReference>
<proteinExistence type="predicted"/>
<keyword evidence="13" id="KW-1185">Reference proteome</keyword>
<dbReference type="InterPro" id="IPR039420">
    <property type="entry name" value="WalR-like"/>
</dbReference>
<dbReference type="FunFam" id="1.10.10.10:FF:000018">
    <property type="entry name" value="DNA-binding response regulator ResD"/>
    <property type="match status" value="1"/>
</dbReference>
<keyword evidence="4" id="KW-0805">Transcription regulation</keyword>
<dbReference type="Gene3D" id="1.10.10.10">
    <property type="entry name" value="Winged helix-like DNA-binding domain superfamily/Winged helix DNA-binding domain"/>
    <property type="match status" value="1"/>
</dbReference>
<evidence type="ECO:0000313" key="12">
    <source>
        <dbReference type="EMBL" id="SCP96482.1"/>
    </source>
</evidence>
<feature type="modified residue" description="4-aspartylphosphate" evidence="8">
    <location>
        <position position="54"/>
    </location>
</feature>
<evidence type="ECO:0000259" key="10">
    <source>
        <dbReference type="PROSITE" id="PS50110"/>
    </source>
</evidence>
<feature type="domain" description="OmpR/PhoB-type" evidence="11">
    <location>
        <begin position="136"/>
        <end position="234"/>
    </location>
</feature>
<dbReference type="GO" id="GO:0000976">
    <property type="term" value="F:transcription cis-regulatory region binding"/>
    <property type="evidence" value="ECO:0007669"/>
    <property type="project" value="TreeGrafter"/>
</dbReference>
<name>A0A1D3TRY2_9FIRM</name>
<evidence type="ECO:0000256" key="6">
    <source>
        <dbReference type="ARBA" id="ARBA00023163"/>
    </source>
</evidence>
<dbReference type="PROSITE" id="PS51755">
    <property type="entry name" value="OMPR_PHOB"/>
    <property type="match status" value="1"/>
</dbReference>
<evidence type="ECO:0000256" key="1">
    <source>
        <dbReference type="ARBA" id="ARBA00018672"/>
    </source>
</evidence>
<dbReference type="Proteomes" id="UP000199315">
    <property type="component" value="Unassembled WGS sequence"/>
</dbReference>
<keyword evidence="3" id="KW-0902">Two-component regulatory system</keyword>
<dbReference type="GO" id="GO:0006355">
    <property type="term" value="P:regulation of DNA-templated transcription"/>
    <property type="evidence" value="ECO:0007669"/>
    <property type="project" value="InterPro"/>
</dbReference>
<evidence type="ECO:0000313" key="13">
    <source>
        <dbReference type="Proteomes" id="UP000199315"/>
    </source>
</evidence>